<accession>A0A0E9PLP0</accession>
<protein>
    <submittedName>
        <fullName evidence="1">Uncharacterized protein</fullName>
    </submittedName>
</protein>
<evidence type="ECO:0000313" key="1">
    <source>
        <dbReference type="EMBL" id="JAH05551.1"/>
    </source>
</evidence>
<dbReference type="AlphaFoldDB" id="A0A0E9PLP0"/>
<organism evidence="1">
    <name type="scientific">Anguilla anguilla</name>
    <name type="common">European freshwater eel</name>
    <name type="synonym">Muraena anguilla</name>
    <dbReference type="NCBI Taxonomy" id="7936"/>
    <lineage>
        <taxon>Eukaryota</taxon>
        <taxon>Metazoa</taxon>
        <taxon>Chordata</taxon>
        <taxon>Craniata</taxon>
        <taxon>Vertebrata</taxon>
        <taxon>Euteleostomi</taxon>
        <taxon>Actinopterygii</taxon>
        <taxon>Neopterygii</taxon>
        <taxon>Teleostei</taxon>
        <taxon>Anguilliformes</taxon>
        <taxon>Anguillidae</taxon>
        <taxon>Anguilla</taxon>
    </lineage>
</organism>
<sequence>MLHRDQIMGTKRIMLMLSHLCHKSGVKVSSGANVCQGKGCSRKSVTCKICSSEIESCTTVQYAIGRVTGNHSRIQNTTASMESADESL</sequence>
<dbReference type="EMBL" id="GBXM01103026">
    <property type="protein sequence ID" value="JAH05551.1"/>
    <property type="molecule type" value="Transcribed_RNA"/>
</dbReference>
<reference evidence="1" key="1">
    <citation type="submission" date="2014-11" db="EMBL/GenBank/DDBJ databases">
        <authorList>
            <person name="Amaro Gonzalez C."/>
        </authorList>
    </citation>
    <scope>NUCLEOTIDE SEQUENCE</scope>
</reference>
<proteinExistence type="predicted"/>
<reference evidence="1" key="2">
    <citation type="journal article" date="2015" name="Fish Shellfish Immunol.">
        <title>Early steps in the European eel (Anguilla anguilla)-Vibrio vulnificus interaction in the gills: Role of the RtxA13 toxin.</title>
        <authorList>
            <person name="Callol A."/>
            <person name="Pajuelo D."/>
            <person name="Ebbesson L."/>
            <person name="Teles M."/>
            <person name="MacKenzie S."/>
            <person name="Amaro C."/>
        </authorList>
    </citation>
    <scope>NUCLEOTIDE SEQUENCE</scope>
</reference>
<name>A0A0E9PLP0_ANGAN</name>